<dbReference type="Gene3D" id="1.10.10.2770">
    <property type="match status" value="1"/>
</dbReference>
<keyword evidence="3" id="KW-0547">Nucleotide-binding</keyword>
<comment type="subcellular location">
    <subcellularLocation>
        <location evidence="1">Cytoplasm</location>
    </subcellularLocation>
</comment>
<dbReference type="InterPro" id="IPR057335">
    <property type="entry name" value="Beta-barrel_SelB"/>
</dbReference>
<comment type="caution">
    <text evidence="7">The sequence shown here is derived from an EMBL/GenBank/DDBJ whole genome shotgun (WGS) entry which is preliminary data.</text>
</comment>
<evidence type="ECO:0000256" key="5">
    <source>
        <dbReference type="ARBA" id="ARBA00023134"/>
    </source>
</evidence>
<dbReference type="Pfam" id="PF25461">
    <property type="entry name" value="Beta-barrel_SelB"/>
    <property type="match status" value="1"/>
</dbReference>
<dbReference type="Gene3D" id="1.10.10.10">
    <property type="entry name" value="Winged helix-like DNA-binding domain superfamily/Winged helix DNA-binding domain"/>
    <property type="match status" value="1"/>
</dbReference>
<keyword evidence="5" id="KW-0342">GTP-binding</keyword>
<dbReference type="InterPro" id="IPR009000">
    <property type="entry name" value="Transl_B-barrel_sf"/>
</dbReference>
<dbReference type="InterPro" id="IPR031157">
    <property type="entry name" value="G_TR_CS"/>
</dbReference>
<dbReference type="InterPro" id="IPR000795">
    <property type="entry name" value="T_Tr_GTP-bd_dom"/>
</dbReference>
<dbReference type="PANTHER" id="PTHR43721">
    <property type="entry name" value="ELONGATION FACTOR TU-RELATED"/>
    <property type="match status" value="1"/>
</dbReference>
<accession>A0A233V3G6</accession>
<dbReference type="CDD" id="cd15491">
    <property type="entry name" value="selB_III"/>
    <property type="match status" value="1"/>
</dbReference>
<dbReference type="PRINTS" id="PR00315">
    <property type="entry name" value="ELONGATNFCT"/>
</dbReference>
<dbReference type="SUPFAM" id="SSF50447">
    <property type="entry name" value="Translation proteins"/>
    <property type="match status" value="1"/>
</dbReference>
<dbReference type="SUPFAM" id="SSF50465">
    <property type="entry name" value="EF-Tu/eEF-1alpha/eIF2-gamma C-terminal domain"/>
    <property type="match status" value="1"/>
</dbReference>
<name>A0A233V3G6_FINMA</name>
<dbReference type="GO" id="GO:0003924">
    <property type="term" value="F:GTPase activity"/>
    <property type="evidence" value="ECO:0007669"/>
    <property type="project" value="InterPro"/>
</dbReference>
<evidence type="ECO:0000256" key="4">
    <source>
        <dbReference type="ARBA" id="ARBA00022917"/>
    </source>
</evidence>
<dbReference type="Pfam" id="PF09106">
    <property type="entry name" value="WHD_2nd_SelB"/>
    <property type="match status" value="1"/>
</dbReference>
<keyword evidence="4" id="KW-0648">Protein biosynthesis</keyword>
<dbReference type="RefSeq" id="WP_002835067.1">
    <property type="nucleotide sequence ID" value="NZ_NDYC01000030.1"/>
</dbReference>
<dbReference type="AlphaFoldDB" id="A0A233V3G6"/>
<dbReference type="GO" id="GO:0005829">
    <property type="term" value="C:cytosol"/>
    <property type="evidence" value="ECO:0007669"/>
    <property type="project" value="TreeGrafter"/>
</dbReference>
<evidence type="ECO:0000256" key="2">
    <source>
        <dbReference type="ARBA" id="ARBA00022490"/>
    </source>
</evidence>
<dbReference type="Proteomes" id="UP000215413">
    <property type="component" value="Unassembled WGS sequence"/>
</dbReference>
<dbReference type="GO" id="GO:0003746">
    <property type="term" value="F:translation elongation factor activity"/>
    <property type="evidence" value="ECO:0007669"/>
    <property type="project" value="InterPro"/>
</dbReference>
<feature type="domain" description="Tr-type G" evidence="6">
    <location>
        <begin position="1"/>
        <end position="171"/>
    </location>
</feature>
<evidence type="ECO:0000256" key="3">
    <source>
        <dbReference type="ARBA" id="ARBA00022741"/>
    </source>
</evidence>
<dbReference type="SUPFAM" id="SSF46785">
    <property type="entry name" value="Winged helix' DNA-binding domain"/>
    <property type="match status" value="2"/>
</dbReference>
<dbReference type="InterPro" id="IPR050055">
    <property type="entry name" value="EF-Tu_GTPase"/>
</dbReference>
<evidence type="ECO:0000256" key="1">
    <source>
        <dbReference type="ARBA" id="ARBA00004496"/>
    </source>
</evidence>
<proteinExistence type="predicted"/>
<dbReference type="InterPro" id="IPR036390">
    <property type="entry name" value="WH_DNA-bd_sf"/>
</dbReference>
<sequence>MDFIIGTSGHIDHGKTTLIKALTGNSTDRLPEEKKRGISIDLGFSYFDLPSGQRAGIIDVPGHEKFVKNMMTGTFGMDMILLCIDCKEGVMPQTVEHLDILRFLNKTEGIVVLTKRDLATDEETEKTIEQVKELVKGTFLENCPICEVDSISKRGIDNLIQMIDSESKNLKQKHAERDYRMNIDRKFNVKGIGTVVTGTLLDGDIHKGESFIYPIEKDINIKNIQVHNKNVNVAHPSQRVALNINLNLDEIDRGYVIAKKNSLKAFNMIDVRLTLLESASPLNHWDRVRLFHGTKEIFGRVVPLDKQVIQPGSQALVQIRLEEKIYAKTSDPFILRQFSPQVTIGGGIIIDGSVRKHKLFDEEIIENLKIKEEGKIKDIILNYLQDETFPTKIDDLVFYSSESKDKVLKELDELKQEDKVVIRNDKVLEKEAYLKLLGKLKMFVISFHKTNPLLPGINKEELLKKLQLDDDRPFFNYMIKDLIDQEVLMEESGIISSKCHKVQLSDEDEKIRKKMLQDICQNQFDKLLKIDNVVHNQKDKTILGILLQKDVVILRDNFLISKKCYDKFIKTVDDHFNKNKTLNVKELKDMLNMSRKSAITLLETLDIKGYTKRIENDRVKVKDFK</sequence>
<dbReference type="Pfam" id="PF00009">
    <property type="entry name" value="GTP_EFTU"/>
    <property type="match status" value="1"/>
</dbReference>
<dbReference type="GO" id="GO:0005525">
    <property type="term" value="F:GTP binding"/>
    <property type="evidence" value="ECO:0007669"/>
    <property type="project" value="UniProtKB-KW"/>
</dbReference>
<gene>
    <name evidence="7" type="ORF">B9N49_06435</name>
</gene>
<dbReference type="GO" id="GO:0003723">
    <property type="term" value="F:RNA binding"/>
    <property type="evidence" value="ECO:0007669"/>
    <property type="project" value="InterPro"/>
</dbReference>
<evidence type="ECO:0000313" key="8">
    <source>
        <dbReference type="Proteomes" id="UP000215413"/>
    </source>
</evidence>
<dbReference type="InterPro" id="IPR036388">
    <property type="entry name" value="WH-like_DNA-bd_sf"/>
</dbReference>
<protein>
    <submittedName>
        <fullName evidence="7">Selenocysteine-specific translation factor</fullName>
    </submittedName>
</protein>
<evidence type="ECO:0000313" key="7">
    <source>
        <dbReference type="EMBL" id="OXZ26946.1"/>
    </source>
</evidence>
<dbReference type="NCBIfam" id="TIGR00231">
    <property type="entry name" value="small_GTP"/>
    <property type="match status" value="1"/>
</dbReference>
<dbReference type="PROSITE" id="PS00301">
    <property type="entry name" value="G_TR_1"/>
    <property type="match status" value="1"/>
</dbReference>
<dbReference type="InterPro" id="IPR005225">
    <property type="entry name" value="Small_GTP-bd"/>
</dbReference>
<dbReference type="Pfam" id="PF09107">
    <property type="entry name" value="WHD_3rd_SelB"/>
    <property type="match status" value="1"/>
</dbReference>
<keyword evidence="2" id="KW-0963">Cytoplasm</keyword>
<dbReference type="EMBL" id="NDYC01000030">
    <property type="protein sequence ID" value="OXZ26946.1"/>
    <property type="molecule type" value="Genomic_DNA"/>
</dbReference>
<dbReference type="PANTHER" id="PTHR43721:SF22">
    <property type="entry name" value="ELONGATION FACTOR TU, MITOCHONDRIAL"/>
    <property type="match status" value="1"/>
</dbReference>
<dbReference type="SUPFAM" id="SSF52540">
    <property type="entry name" value="P-loop containing nucleoside triphosphate hydrolases"/>
    <property type="match status" value="1"/>
</dbReference>
<organism evidence="7 8">
    <name type="scientific">Finegoldia magna</name>
    <name type="common">Peptostreptococcus magnus</name>
    <dbReference type="NCBI Taxonomy" id="1260"/>
    <lineage>
        <taxon>Bacteria</taxon>
        <taxon>Bacillati</taxon>
        <taxon>Bacillota</taxon>
        <taxon>Tissierellia</taxon>
        <taxon>Tissierellales</taxon>
        <taxon>Peptoniphilaceae</taxon>
        <taxon>Finegoldia</taxon>
    </lineage>
</organism>
<dbReference type="NCBIfam" id="TIGR00475">
    <property type="entry name" value="selB"/>
    <property type="match status" value="1"/>
</dbReference>
<dbReference type="InterPro" id="IPR009001">
    <property type="entry name" value="Transl_elong_EF1A/Init_IF2_C"/>
</dbReference>
<dbReference type="Gene3D" id="2.40.30.10">
    <property type="entry name" value="Translation factors"/>
    <property type="match status" value="1"/>
</dbReference>
<dbReference type="InterPro" id="IPR015190">
    <property type="entry name" value="Elong_fac_SelB-wing-hlx_typ-2"/>
</dbReference>
<dbReference type="InterPro" id="IPR027417">
    <property type="entry name" value="P-loop_NTPase"/>
</dbReference>
<dbReference type="PROSITE" id="PS51722">
    <property type="entry name" value="G_TR_2"/>
    <property type="match status" value="1"/>
</dbReference>
<dbReference type="GO" id="GO:0001514">
    <property type="term" value="P:selenocysteine incorporation"/>
    <property type="evidence" value="ECO:0007669"/>
    <property type="project" value="InterPro"/>
</dbReference>
<dbReference type="InterPro" id="IPR015191">
    <property type="entry name" value="SelB_WHD4"/>
</dbReference>
<dbReference type="Gene3D" id="3.40.50.300">
    <property type="entry name" value="P-loop containing nucleotide triphosphate hydrolases"/>
    <property type="match status" value="1"/>
</dbReference>
<reference evidence="8" key="1">
    <citation type="submission" date="2017-04" db="EMBL/GenBank/DDBJ databases">
        <title>Finegoldia magna isolated from orthopedic joint implant-associated infections.</title>
        <authorList>
            <person name="Bjorklund S."/>
            <person name="Bruggemann H."/>
            <person name="Jensen A."/>
            <person name="Hellmark B."/>
            <person name="Soderquist B."/>
        </authorList>
    </citation>
    <scope>NUCLEOTIDE SEQUENCE [LARGE SCALE GENOMIC DNA]</scope>
    <source>
        <strain evidence="8">CCUG 54800</strain>
    </source>
</reference>
<dbReference type="CDD" id="cd04171">
    <property type="entry name" value="SelB"/>
    <property type="match status" value="1"/>
</dbReference>
<evidence type="ECO:0000259" key="6">
    <source>
        <dbReference type="PROSITE" id="PS51722"/>
    </source>
</evidence>
<dbReference type="InterPro" id="IPR004535">
    <property type="entry name" value="Transl_elong_SelB"/>
</dbReference>